<sequence length="57" mass="5765">MPRAHTGRRAGPAYCNGYLGSTEGDDSNRDAAGGGFESDGDKASSFLERASPAATAS</sequence>
<proteinExistence type="predicted"/>
<gene>
    <name evidence="2" type="ORF">P8A19_21865</name>
</gene>
<evidence type="ECO:0000256" key="1">
    <source>
        <dbReference type="SAM" id="MobiDB-lite"/>
    </source>
</evidence>
<protein>
    <submittedName>
        <fullName evidence="2">Uncharacterized protein</fullName>
    </submittedName>
</protein>
<dbReference type="Proteomes" id="UP001235744">
    <property type="component" value="Chromosome"/>
</dbReference>
<feature type="region of interest" description="Disordered" evidence="1">
    <location>
        <begin position="1"/>
        <end position="57"/>
    </location>
</feature>
<keyword evidence="3" id="KW-1185">Reference proteome</keyword>
<evidence type="ECO:0000313" key="2">
    <source>
        <dbReference type="EMBL" id="WLQ57915.1"/>
    </source>
</evidence>
<reference evidence="2 3" key="1">
    <citation type="submission" date="2023-03" db="EMBL/GenBank/DDBJ databases">
        <title>Isolation and description of six Streptomyces strains from soil environments, able to metabolize different microbial glucans.</title>
        <authorList>
            <person name="Widen T."/>
            <person name="Larsbrink J."/>
        </authorList>
    </citation>
    <scope>NUCLEOTIDE SEQUENCE [LARGE SCALE GENOMIC DNA]</scope>
    <source>
        <strain evidence="2 3">Alt2</strain>
    </source>
</reference>
<accession>A0ABY9IRQ1</accession>
<organism evidence="2 3">
    <name type="scientific">Streptomyces poriferorum</name>
    <dbReference type="NCBI Taxonomy" id="2798799"/>
    <lineage>
        <taxon>Bacteria</taxon>
        <taxon>Bacillati</taxon>
        <taxon>Actinomycetota</taxon>
        <taxon>Actinomycetes</taxon>
        <taxon>Kitasatosporales</taxon>
        <taxon>Streptomycetaceae</taxon>
        <taxon>Streptomyces</taxon>
    </lineage>
</organism>
<name>A0ABY9IRQ1_9ACTN</name>
<dbReference type="RefSeq" id="WP_306070736.1">
    <property type="nucleotide sequence ID" value="NZ_CP120988.1"/>
</dbReference>
<dbReference type="EMBL" id="CP120988">
    <property type="protein sequence ID" value="WLQ57915.1"/>
    <property type="molecule type" value="Genomic_DNA"/>
</dbReference>
<evidence type="ECO:0000313" key="3">
    <source>
        <dbReference type="Proteomes" id="UP001235744"/>
    </source>
</evidence>